<keyword evidence="6" id="KW-0285">Flavoprotein</keyword>
<keyword evidence="10" id="KW-0560">Oxidoreductase</keyword>
<dbReference type="InterPro" id="IPR036119">
    <property type="entry name" value="NOS_N_sf"/>
</dbReference>
<dbReference type="GO" id="GO:0004517">
    <property type="term" value="F:nitric-oxide synthase activity"/>
    <property type="evidence" value="ECO:0007669"/>
    <property type="project" value="UniProtKB-EC"/>
</dbReference>
<dbReference type="Gene3D" id="3.90.1230.10">
    <property type="entry name" value="Nitric Oxide Synthase, Chain A, domain 3"/>
    <property type="match status" value="1"/>
</dbReference>
<dbReference type="GO" id="GO:0006809">
    <property type="term" value="P:nitric oxide biosynthetic process"/>
    <property type="evidence" value="ECO:0007669"/>
    <property type="project" value="InterPro"/>
</dbReference>
<sequence>MATAGRKHKHGQREPGQVLLLARDFIDCFYTNIGRLGTAAHTERWAAIEREVQEKGTYELTTTELVYGAKQAWRNSQRCIGRIQWSRLQVFDARAMTTTAGMFEAICNHIKYSTNKGKIRATITVFPQRTDGKHDYRIWNHQLIGFAGYLQPDGSILGDPLTVCLDLGWRGKGTAFDVLPLVLSANGGDPEYFVIPEDLVLQVPISHPQYEWFKELGLRWYGLPAVSGMLFDCGGIEFPAAPFSGWYMVTEIGARDLCDAHRYNILPEVGRRMGLDTSTPSTLWKDRALVEVNVAVLHSYQESGVAMVDHHTASESFMKHLEHEMKNRGGCPGDWVWIVPPLSSSITPVFHQEMALYKLNPSFEYMDPAWKTHVWHQDRNDVHDSTKPRRKFTFREIVRAVKFTSRLFNRALHRRIKATIIYASETGRSERFASMLASLFSHAFNAHVSFLFGEIAPRVGFVRRL</sequence>
<gene>
    <name evidence="13" type="ORF">DSTB1V02_LOCUS12481</name>
</gene>
<dbReference type="GO" id="GO:0010181">
    <property type="term" value="F:FMN binding"/>
    <property type="evidence" value="ECO:0007669"/>
    <property type="project" value="InterPro"/>
</dbReference>
<dbReference type="InterPro" id="IPR029039">
    <property type="entry name" value="Flavoprotein-like_sf"/>
</dbReference>
<proteinExistence type="inferred from homology"/>
<evidence type="ECO:0000256" key="8">
    <source>
        <dbReference type="ARBA" id="ARBA00022857"/>
    </source>
</evidence>
<evidence type="ECO:0000313" key="14">
    <source>
        <dbReference type="Proteomes" id="UP000677054"/>
    </source>
</evidence>
<comment type="similarity">
    <text evidence="3">Belongs to the NOS family.</text>
</comment>
<evidence type="ECO:0000256" key="4">
    <source>
        <dbReference type="ARBA" id="ARBA00012989"/>
    </source>
</evidence>
<dbReference type="PROSITE" id="PS50902">
    <property type="entry name" value="FLAVODOXIN_LIKE"/>
    <property type="match status" value="1"/>
</dbReference>
<protein>
    <recommendedName>
        <fullName evidence="4">nitric-oxide synthase (NADPH)</fullName>
        <ecNumber evidence="4">1.14.13.39</ecNumber>
    </recommendedName>
</protein>
<feature type="domain" description="Flavodoxin-like" evidence="12">
    <location>
        <begin position="418"/>
        <end position="465"/>
    </location>
</feature>
<comment type="cofactor">
    <cofactor evidence="2">
        <name>heme b</name>
        <dbReference type="ChEBI" id="CHEBI:60344"/>
    </cofactor>
</comment>
<dbReference type="EMBL" id="LR904283">
    <property type="protein sequence ID" value="CAD7252726.1"/>
    <property type="molecule type" value="Genomic_DNA"/>
</dbReference>
<dbReference type="GO" id="GO:0046872">
    <property type="term" value="F:metal ion binding"/>
    <property type="evidence" value="ECO:0007669"/>
    <property type="project" value="UniProtKB-KW"/>
</dbReference>
<evidence type="ECO:0000259" key="12">
    <source>
        <dbReference type="PROSITE" id="PS50902"/>
    </source>
</evidence>
<keyword evidence="6" id="KW-0288">FMN</keyword>
<organism evidence="13">
    <name type="scientific">Darwinula stevensoni</name>
    <dbReference type="NCBI Taxonomy" id="69355"/>
    <lineage>
        <taxon>Eukaryota</taxon>
        <taxon>Metazoa</taxon>
        <taxon>Ecdysozoa</taxon>
        <taxon>Arthropoda</taxon>
        <taxon>Crustacea</taxon>
        <taxon>Oligostraca</taxon>
        <taxon>Ostracoda</taxon>
        <taxon>Podocopa</taxon>
        <taxon>Podocopida</taxon>
        <taxon>Darwinulocopina</taxon>
        <taxon>Darwinuloidea</taxon>
        <taxon>Darwinulidae</taxon>
        <taxon>Darwinula</taxon>
    </lineage>
</organism>
<keyword evidence="9" id="KW-0112">Calmodulin-binding</keyword>
<keyword evidence="8" id="KW-0521">NADP</keyword>
<evidence type="ECO:0000256" key="6">
    <source>
        <dbReference type="ARBA" id="ARBA00022643"/>
    </source>
</evidence>
<evidence type="ECO:0000256" key="1">
    <source>
        <dbReference type="ARBA" id="ARBA00001917"/>
    </source>
</evidence>
<evidence type="ECO:0000256" key="2">
    <source>
        <dbReference type="ARBA" id="ARBA00001970"/>
    </source>
</evidence>
<dbReference type="GO" id="GO:0005516">
    <property type="term" value="F:calmodulin binding"/>
    <property type="evidence" value="ECO:0007669"/>
    <property type="project" value="UniProtKB-KW"/>
</dbReference>
<dbReference type="AlphaFoldDB" id="A0A7R9AES3"/>
<dbReference type="SUPFAM" id="SSF56512">
    <property type="entry name" value="Nitric oxide (NO) synthase oxygenase domain"/>
    <property type="match status" value="1"/>
</dbReference>
<evidence type="ECO:0000256" key="10">
    <source>
        <dbReference type="ARBA" id="ARBA00023002"/>
    </source>
</evidence>
<dbReference type="InterPro" id="IPR044943">
    <property type="entry name" value="NOS_dom_1"/>
</dbReference>
<dbReference type="InterPro" id="IPR050607">
    <property type="entry name" value="NOS"/>
</dbReference>
<dbReference type="Gene3D" id="3.40.50.360">
    <property type="match status" value="1"/>
</dbReference>
<evidence type="ECO:0000256" key="5">
    <source>
        <dbReference type="ARBA" id="ARBA00022617"/>
    </source>
</evidence>
<keyword evidence="5" id="KW-0349">Heme</keyword>
<dbReference type="InterPro" id="IPR004030">
    <property type="entry name" value="NOS_N"/>
</dbReference>
<reference evidence="13" key="1">
    <citation type="submission" date="2020-11" db="EMBL/GenBank/DDBJ databases">
        <authorList>
            <person name="Tran Van P."/>
        </authorList>
    </citation>
    <scope>NUCLEOTIDE SEQUENCE</scope>
</reference>
<dbReference type="Pfam" id="PF02898">
    <property type="entry name" value="NO_synthase"/>
    <property type="match status" value="1"/>
</dbReference>
<accession>A0A7R9AES3</accession>
<evidence type="ECO:0000256" key="11">
    <source>
        <dbReference type="ARBA" id="ARBA00023004"/>
    </source>
</evidence>
<comment type="cofactor">
    <cofactor evidence="1">
        <name>FMN</name>
        <dbReference type="ChEBI" id="CHEBI:58210"/>
    </cofactor>
</comment>
<dbReference type="Gene3D" id="3.90.440.10">
    <property type="entry name" value="Nitric Oxide Synthase,Heme Domain,Chain A domain 2"/>
    <property type="match status" value="1"/>
</dbReference>
<dbReference type="EMBL" id="CAJPEV010004766">
    <property type="protein sequence ID" value="CAG0902277.1"/>
    <property type="molecule type" value="Genomic_DNA"/>
</dbReference>
<dbReference type="PANTHER" id="PTHR43410">
    <property type="entry name" value="NITRIC OXIDE SYNTHASE OXYGENASE"/>
    <property type="match status" value="1"/>
</dbReference>
<evidence type="ECO:0000256" key="3">
    <source>
        <dbReference type="ARBA" id="ARBA00006267"/>
    </source>
</evidence>
<dbReference type="PROSITE" id="PS60001">
    <property type="entry name" value="NOS"/>
    <property type="match status" value="1"/>
</dbReference>
<dbReference type="InterPro" id="IPR008254">
    <property type="entry name" value="Flavodoxin/NO_synth"/>
</dbReference>
<dbReference type="EC" id="1.14.13.39" evidence="4"/>
<dbReference type="SUPFAM" id="SSF52218">
    <property type="entry name" value="Flavoproteins"/>
    <property type="match status" value="1"/>
</dbReference>
<keyword evidence="11" id="KW-0408">Iron</keyword>
<evidence type="ECO:0000313" key="13">
    <source>
        <dbReference type="EMBL" id="CAD7252726.1"/>
    </source>
</evidence>
<dbReference type="InterPro" id="IPR044940">
    <property type="entry name" value="NOS_dom_2"/>
</dbReference>
<dbReference type="OrthoDB" id="1688044at2759"/>
<dbReference type="Proteomes" id="UP000677054">
    <property type="component" value="Unassembled WGS sequence"/>
</dbReference>
<feature type="non-terminal residue" evidence="13">
    <location>
        <position position="1"/>
    </location>
</feature>
<dbReference type="Gene3D" id="3.90.340.10">
    <property type="entry name" value="Nitric Oxide Synthase, Chain A, domain 1"/>
    <property type="match status" value="1"/>
</dbReference>
<evidence type="ECO:0000256" key="9">
    <source>
        <dbReference type="ARBA" id="ARBA00022860"/>
    </source>
</evidence>
<keyword evidence="7" id="KW-0479">Metal-binding</keyword>
<name>A0A7R9AES3_9CRUS</name>
<dbReference type="InterPro" id="IPR044944">
    <property type="entry name" value="NOS_dom_3"/>
</dbReference>
<evidence type="ECO:0000256" key="7">
    <source>
        <dbReference type="ARBA" id="ARBA00022723"/>
    </source>
</evidence>
<keyword evidence="14" id="KW-1185">Reference proteome</keyword>
<dbReference type="PANTHER" id="PTHR43410:SF1">
    <property type="entry name" value="NITRIC OXIDE SYNTHASE"/>
    <property type="match status" value="1"/>
</dbReference>